<comment type="subcellular location">
    <subcellularLocation>
        <location evidence="1">Cytoplasm</location>
    </subcellularLocation>
</comment>
<dbReference type="FunCoup" id="A0A671WCN9">
    <property type="interactions" value="1346"/>
</dbReference>
<evidence type="ECO:0000313" key="11">
    <source>
        <dbReference type="Proteomes" id="UP000472265"/>
    </source>
</evidence>
<dbReference type="InterPro" id="IPR000010">
    <property type="entry name" value="Cystatin_dom"/>
</dbReference>
<dbReference type="GO" id="GO:0002376">
    <property type="term" value="P:immune system process"/>
    <property type="evidence" value="ECO:0007669"/>
    <property type="project" value="UniProtKB-KW"/>
</dbReference>
<evidence type="ECO:0000256" key="6">
    <source>
        <dbReference type="ARBA" id="ARBA00022859"/>
    </source>
</evidence>
<evidence type="ECO:0000313" key="10">
    <source>
        <dbReference type="Ensembl" id="ENSSAUP00010034381.1"/>
    </source>
</evidence>
<comment type="similarity">
    <text evidence="2">Belongs to the cystatin family.</text>
</comment>
<proteinExistence type="inferred from homology"/>
<evidence type="ECO:0000256" key="2">
    <source>
        <dbReference type="ARBA" id="ARBA00009403"/>
    </source>
</evidence>
<dbReference type="PANTHER" id="PTHR11414">
    <property type="entry name" value="CYSTATIN FAMILY MEMBER"/>
    <property type="match status" value="1"/>
</dbReference>
<keyword evidence="3" id="KW-0963">Cytoplasm</keyword>
<evidence type="ECO:0000256" key="5">
    <source>
        <dbReference type="ARBA" id="ARBA00022704"/>
    </source>
</evidence>
<dbReference type="InterPro" id="IPR046350">
    <property type="entry name" value="Cystatin_sf"/>
</dbReference>
<dbReference type="Proteomes" id="UP000472265">
    <property type="component" value="Chromosome 19"/>
</dbReference>
<dbReference type="AlphaFoldDB" id="A0A671WCN9"/>
<dbReference type="PANTHER" id="PTHR11414:SF21">
    <property type="entry name" value="CYSTATIN 14A, TANDEM DUPLICATE 1-RELATED"/>
    <property type="match status" value="1"/>
</dbReference>
<name>A0A671WCN9_SPAAU</name>
<gene>
    <name evidence="10" type="primary">LOC115570104</name>
</gene>
<evidence type="ECO:0000256" key="8">
    <source>
        <dbReference type="ARBA" id="ARBA00041437"/>
    </source>
</evidence>
<dbReference type="InterPro" id="IPR018073">
    <property type="entry name" value="Prot_inh_cystat_CS"/>
</dbReference>
<keyword evidence="4" id="KW-0646">Protease inhibitor</keyword>
<keyword evidence="11" id="KW-1185">Reference proteome</keyword>
<dbReference type="CDD" id="cd00042">
    <property type="entry name" value="CY"/>
    <property type="match status" value="1"/>
</dbReference>
<dbReference type="InParanoid" id="A0A671WCN9"/>
<dbReference type="InterPro" id="IPR001713">
    <property type="entry name" value="Prot_inh_stefin"/>
</dbReference>
<sequence>MPMLCGGTSEPAAADAEIQQLCDTVKTEAETKAGKTFDAFTAKSYTKQVVAGMNYFIKVHVGGEEHVHLRVYKKLPHAGGEVSLSDMQHNKTHADPIAYF</sequence>
<feature type="domain" description="Cystatin" evidence="9">
    <location>
        <begin position="3"/>
        <end position="100"/>
    </location>
</feature>
<keyword evidence="5" id="KW-0789">Thiol protease inhibitor</keyword>
<dbReference type="GO" id="GO:0004869">
    <property type="term" value="F:cysteine-type endopeptidase inhibitor activity"/>
    <property type="evidence" value="ECO:0007669"/>
    <property type="project" value="UniProtKB-KW"/>
</dbReference>
<dbReference type="FunFam" id="3.10.450.10:FF:000001">
    <property type="entry name" value="Cystatin-A"/>
    <property type="match status" value="1"/>
</dbReference>
<dbReference type="PRINTS" id="PR00295">
    <property type="entry name" value="STEFINA"/>
</dbReference>
<dbReference type="OMA" id="PCNGGET"/>
<protein>
    <recommendedName>
        <fullName evidence="7">Cystatin-B</fullName>
    </recommendedName>
    <alternativeName>
        <fullName evidence="8">Stefin-B</fullName>
    </alternativeName>
</protein>
<dbReference type="OrthoDB" id="2429551at2759"/>
<reference evidence="10" key="1">
    <citation type="submission" date="2021-04" db="EMBL/GenBank/DDBJ databases">
        <authorList>
            <consortium name="Wellcome Sanger Institute Data Sharing"/>
        </authorList>
    </citation>
    <scope>NUCLEOTIDE SEQUENCE [LARGE SCALE GENOMIC DNA]</scope>
</reference>
<reference evidence="10" key="2">
    <citation type="submission" date="2025-08" db="UniProtKB">
        <authorList>
            <consortium name="Ensembl"/>
        </authorList>
    </citation>
    <scope>IDENTIFICATION</scope>
</reference>
<dbReference type="Ensembl" id="ENSSAUT00010036219.1">
    <property type="protein sequence ID" value="ENSSAUP00010034381.1"/>
    <property type="gene ID" value="ENSSAUG00010014569.1"/>
</dbReference>
<accession>A0A671WCN9</accession>
<keyword evidence="6" id="KW-0391">Immunity</keyword>
<organism evidence="10 11">
    <name type="scientific">Sparus aurata</name>
    <name type="common">Gilthead sea bream</name>
    <dbReference type="NCBI Taxonomy" id="8175"/>
    <lineage>
        <taxon>Eukaryota</taxon>
        <taxon>Metazoa</taxon>
        <taxon>Chordata</taxon>
        <taxon>Craniata</taxon>
        <taxon>Vertebrata</taxon>
        <taxon>Euteleostomi</taxon>
        <taxon>Actinopterygii</taxon>
        <taxon>Neopterygii</taxon>
        <taxon>Teleostei</taxon>
        <taxon>Neoteleostei</taxon>
        <taxon>Acanthomorphata</taxon>
        <taxon>Eupercaria</taxon>
        <taxon>Spariformes</taxon>
        <taxon>Sparidae</taxon>
        <taxon>Sparus</taxon>
    </lineage>
</organism>
<evidence type="ECO:0000256" key="3">
    <source>
        <dbReference type="ARBA" id="ARBA00022490"/>
    </source>
</evidence>
<reference evidence="10" key="3">
    <citation type="submission" date="2025-09" db="UniProtKB">
        <authorList>
            <consortium name="Ensembl"/>
        </authorList>
    </citation>
    <scope>IDENTIFICATION</scope>
</reference>
<dbReference type="PROSITE" id="PS00287">
    <property type="entry name" value="CYSTATIN"/>
    <property type="match status" value="1"/>
</dbReference>
<evidence type="ECO:0000259" key="9">
    <source>
        <dbReference type="SMART" id="SM00043"/>
    </source>
</evidence>
<dbReference type="RefSeq" id="XP_030254240.1">
    <property type="nucleotide sequence ID" value="XM_030398380.1"/>
</dbReference>
<evidence type="ECO:0000256" key="7">
    <source>
        <dbReference type="ARBA" id="ARBA00040677"/>
    </source>
</evidence>
<dbReference type="Gene3D" id="3.10.450.10">
    <property type="match status" value="1"/>
</dbReference>
<dbReference type="GeneTree" id="ENSGT00940000154826"/>
<dbReference type="SMART" id="SM00043">
    <property type="entry name" value="CY"/>
    <property type="match status" value="1"/>
</dbReference>
<dbReference type="GO" id="GO:0005829">
    <property type="term" value="C:cytosol"/>
    <property type="evidence" value="ECO:0007669"/>
    <property type="project" value="TreeGrafter"/>
</dbReference>
<dbReference type="GO" id="GO:0071220">
    <property type="term" value="P:cellular response to bacterial lipoprotein"/>
    <property type="evidence" value="ECO:0007669"/>
    <property type="project" value="UniProtKB-ARBA"/>
</dbReference>
<evidence type="ECO:0000256" key="1">
    <source>
        <dbReference type="ARBA" id="ARBA00004496"/>
    </source>
</evidence>
<dbReference type="SUPFAM" id="SSF54403">
    <property type="entry name" value="Cystatin/monellin"/>
    <property type="match status" value="1"/>
</dbReference>
<dbReference type="Pfam" id="PF00031">
    <property type="entry name" value="Cystatin"/>
    <property type="match status" value="1"/>
</dbReference>
<dbReference type="GeneID" id="115570104"/>
<evidence type="ECO:0000256" key="4">
    <source>
        <dbReference type="ARBA" id="ARBA00022690"/>
    </source>
</evidence>